<keyword evidence="12" id="KW-0234">DNA repair</keyword>
<dbReference type="GO" id="GO:0006261">
    <property type="term" value="P:DNA-templated DNA replication"/>
    <property type="evidence" value="ECO:0007669"/>
    <property type="project" value="InterPro"/>
</dbReference>
<protein>
    <recommendedName>
        <fullName evidence="15">DNA polymerase theta</fullName>
        <ecNumber evidence="4">2.7.7.7</ecNumber>
    </recommendedName>
</protein>
<feature type="compositionally biased region" description="Polar residues" evidence="16">
    <location>
        <begin position="1378"/>
        <end position="1393"/>
    </location>
</feature>
<evidence type="ECO:0000256" key="2">
    <source>
        <dbReference type="ARBA" id="ARBA00004123"/>
    </source>
</evidence>
<dbReference type="PANTHER" id="PTHR10133">
    <property type="entry name" value="DNA POLYMERASE I"/>
    <property type="match status" value="1"/>
</dbReference>
<dbReference type="PANTHER" id="PTHR10133:SF62">
    <property type="entry name" value="DNA POLYMERASE THETA"/>
    <property type="match status" value="1"/>
</dbReference>
<dbReference type="SUPFAM" id="SSF158702">
    <property type="entry name" value="Sec63 N-terminal domain-like"/>
    <property type="match status" value="1"/>
</dbReference>
<feature type="compositionally biased region" description="Basic and acidic residues" evidence="16">
    <location>
        <begin position="2095"/>
        <end position="2108"/>
    </location>
</feature>
<evidence type="ECO:0000256" key="4">
    <source>
        <dbReference type="ARBA" id="ARBA00012417"/>
    </source>
</evidence>
<comment type="caution">
    <text evidence="19">The sequence shown here is derived from an EMBL/GenBank/DDBJ whole genome shotgun (WGS) entry which is preliminary data.</text>
</comment>
<evidence type="ECO:0000313" key="19">
    <source>
        <dbReference type="EMBL" id="GFR73382.1"/>
    </source>
</evidence>
<dbReference type="GO" id="GO:0005524">
    <property type="term" value="F:ATP binding"/>
    <property type="evidence" value="ECO:0007669"/>
    <property type="project" value="UniProtKB-KW"/>
</dbReference>
<dbReference type="Pfam" id="PF00270">
    <property type="entry name" value="DEAD"/>
    <property type="match status" value="1"/>
</dbReference>
<dbReference type="Pfam" id="PF00271">
    <property type="entry name" value="Helicase_C"/>
    <property type="match status" value="1"/>
</dbReference>
<feature type="compositionally biased region" description="Polar residues" evidence="16">
    <location>
        <begin position="2109"/>
        <end position="2119"/>
    </location>
</feature>
<keyword evidence="7" id="KW-0547">Nucleotide-binding</keyword>
<evidence type="ECO:0000256" key="10">
    <source>
        <dbReference type="ARBA" id="ARBA00022840"/>
    </source>
</evidence>
<evidence type="ECO:0000256" key="16">
    <source>
        <dbReference type="SAM" id="MobiDB-lite"/>
    </source>
</evidence>
<dbReference type="EMBL" id="BMAT01000800">
    <property type="protein sequence ID" value="GFR73382.1"/>
    <property type="molecule type" value="Genomic_DNA"/>
</dbReference>
<feature type="region of interest" description="Disordered" evidence="16">
    <location>
        <begin position="246"/>
        <end position="275"/>
    </location>
</feature>
<evidence type="ECO:0000256" key="7">
    <source>
        <dbReference type="ARBA" id="ARBA00022741"/>
    </source>
</evidence>
<dbReference type="SMART" id="SM00490">
    <property type="entry name" value="HELICc"/>
    <property type="match status" value="1"/>
</dbReference>
<feature type="non-terminal residue" evidence="19">
    <location>
        <position position="2806"/>
    </location>
</feature>
<feature type="domain" description="Helicase C-terminal" evidence="18">
    <location>
        <begin position="698"/>
        <end position="916"/>
    </location>
</feature>
<feature type="region of interest" description="Disordered" evidence="16">
    <location>
        <begin position="1643"/>
        <end position="1679"/>
    </location>
</feature>
<dbReference type="InterPro" id="IPR046931">
    <property type="entry name" value="HTH_61"/>
</dbReference>
<feature type="compositionally biased region" description="Polar residues" evidence="16">
    <location>
        <begin position="1328"/>
        <end position="1338"/>
    </location>
</feature>
<feature type="compositionally biased region" description="Low complexity" evidence="16">
    <location>
        <begin position="1429"/>
        <end position="1441"/>
    </location>
</feature>
<dbReference type="InterPro" id="IPR027417">
    <property type="entry name" value="P-loop_NTPase"/>
</dbReference>
<dbReference type="Gene3D" id="3.40.50.300">
    <property type="entry name" value="P-loop containing nucleotide triphosphate hydrolases"/>
    <property type="match status" value="2"/>
</dbReference>
<dbReference type="InterPro" id="IPR014001">
    <property type="entry name" value="Helicase_ATP-bd"/>
</dbReference>
<proteinExistence type="inferred from homology"/>
<dbReference type="Gene3D" id="1.10.3380.20">
    <property type="match status" value="1"/>
</dbReference>
<evidence type="ECO:0000256" key="1">
    <source>
        <dbReference type="ARBA" id="ARBA00001946"/>
    </source>
</evidence>
<keyword evidence="20" id="KW-1185">Reference proteome</keyword>
<dbReference type="GO" id="GO:0005634">
    <property type="term" value="C:nucleus"/>
    <property type="evidence" value="ECO:0007669"/>
    <property type="project" value="UniProtKB-SubCell"/>
</dbReference>
<evidence type="ECO:0000259" key="18">
    <source>
        <dbReference type="PROSITE" id="PS51194"/>
    </source>
</evidence>
<dbReference type="InterPro" id="IPR011545">
    <property type="entry name" value="DEAD/DEAH_box_helicase_dom"/>
</dbReference>
<evidence type="ECO:0000256" key="8">
    <source>
        <dbReference type="ARBA" id="ARBA00022763"/>
    </source>
</evidence>
<dbReference type="Pfam" id="PF21099">
    <property type="entry name" value="POLQ_helical"/>
    <property type="match status" value="1"/>
</dbReference>
<feature type="compositionally biased region" description="Low complexity" evidence="16">
    <location>
        <begin position="246"/>
        <end position="264"/>
    </location>
</feature>
<keyword evidence="8" id="KW-0227">DNA damage</keyword>
<keyword evidence="5" id="KW-0808">Transferase</keyword>
<dbReference type="Pfam" id="PF20470">
    <property type="entry name" value="HTH_61"/>
    <property type="match status" value="1"/>
</dbReference>
<evidence type="ECO:0000256" key="15">
    <source>
        <dbReference type="ARBA" id="ARBA00074669"/>
    </source>
</evidence>
<feature type="compositionally biased region" description="Basic and acidic residues" evidence="16">
    <location>
        <begin position="1362"/>
        <end position="1377"/>
    </location>
</feature>
<dbReference type="Pfam" id="PF00476">
    <property type="entry name" value="DNA_pol_A"/>
    <property type="match status" value="1"/>
</dbReference>
<evidence type="ECO:0000256" key="5">
    <source>
        <dbReference type="ARBA" id="ARBA00022679"/>
    </source>
</evidence>
<dbReference type="FunFam" id="1.10.3380.20:FF:000001">
    <property type="entry name" value="DNA polymerase theta"/>
    <property type="match status" value="1"/>
</dbReference>
<dbReference type="InterPro" id="IPR043502">
    <property type="entry name" value="DNA/RNA_pol_sf"/>
</dbReference>
<dbReference type="Gene3D" id="1.10.150.20">
    <property type="entry name" value="5' to 3' exonuclease, C-terminal subdomain"/>
    <property type="match status" value="1"/>
</dbReference>
<dbReference type="PROSITE" id="PS51194">
    <property type="entry name" value="HELICASE_CTER"/>
    <property type="match status" value="1"/>
</dbReference>
<comment type="catalytic activity">
    <reaction evidence="14">
        <text>DNA(n) + a 2'-deoxyribonucleoside 5'-triphosphate = DNA(n+1) + diphosphate</text>
        <dbReference type="Rhea" id="RHEA:22508"/>
        <dbReference type="Rhea" id="RHEA-COMP:17339"/>
        <dbReference type="Rhea" id="RHEA-COMP:17340"/>
        <dbReference type="ChEBI" id="CHEBI:33019"/>
        <dbReference type="ChEBI" id="CHEBI:61560"/>
        <dbReference type="ChEBI" id="CHEBI:173112"/>
        <dbReference type="EC" id="2.7.7.7"/>
    </reaction>
</comment>
<keyword evidence="6" id="KW-0548">Nucleotidyltransferase</keyword>
<dbReference type="InterPro" id="IPR002298">
    <property type="entry name" value="DNA_polymerase_A"/>
</dbReference>
<feature type="compositionally biased region" description="Polar residues" evidence="16">
    <location>
        <begin position="1804"/>
        <end position="1821"/>
    </location>
</feature>
<evidence type="ECO:0000256" key="6">
    <source>
        <dbReference type="ARBA" id="ARBA00022695"/>
    </source>
</evidence>
<dbReference type="InterPro" id="IPR019760">
    <property type="entry name" value="DNA-dir_DNA_pol_A_CS"/>
</dbReference>
<dbReference type="InterPro" id="IPR048960">
    <property type="entry name" value="POLQ-like_helical"/>
</dbReference>
<evidence type="ECO:0000259" key="17">
    <source>
        <dbReference type="PROSITE" id="PS51192"/>
    </source>
</evidence>
<feature type="region of interest" description="Disordered" evidence="16">
    <location>
        <begin position="365"/>
        <end position="409"/>
    </location>
</feature>
<dbReference type="GO" id="GO:0003887">
    <property type="term" value="F:DNA-directed DNA polymerase activity"/>
    <property type="evidence" value="ECO:0007669"/>
    <property type="project" value="UniProtKB-KW"/>
</dbReference>
<organism evidence="19 20">
    <name type="scientific">Elysia marginata</name>
    <dbReference type="NCBI Taxonomy" id="1093978"/>
    <lineage>
        <taxon>Eukaryota</taxon>
        <taxon>Metazoa</taxon>
        <taxon>Spiralia</taxon>
        <taxon>Lophotrochozoa</taxon>
        <taxon>Mollusca</taxon>
        <taxon>Gastropoda</taxon>
        <taxon>Heterobranchia</taxon>
        <taxon>Euthyneura</taxon>
        <taxon>Panpulmonata</taxon>
        <taxon>Sacoglossa</taxon>
        <taxon>Placobranchoidea</taxon>
        <taxon>Plakobranchidae</taxon>
        <taxon>Elysia</taxon>
    </lineage>
</organism>
<comment type="similarity">
    <text evidence="3">Belongs to the DNA polymerase type-A family.</text>
</comment>
<feature type="compositionally biased region" description="Polar residues" evidence="16">
    <location>
        <begin position="1668"/>
        <end position="1679"/>
    </location>
</feature>
<evidence type="ECO:0000256" key="13">
    <source>
        <dbReference type="ARBA" id="ARBA00023242"/>
    </source>
</evidence>
<name>A0AAV4FJD0_9GAST</name>
<dbReference type="CDD" id="cd18026">
    <property type="entry name" value="DEXHc_POLQ-like"/>
    <property type="match status" value="1"/>
</dbReference>
<evidence type="ECO:0000256" key="11">
    <source>
        <dbReference type="ARBA" id="ARBA00022932"/>
    </source>
</evidence>
<dbReference type="Gene3D" id="3.30.420.10">
    <property type="entry name" value="Ribonuclease H-like superfamily/Ribonuclease H"/>
    <property type="match status" value="1"/>
</dbReference>
<evidence type="ECO:0000313" key="20">
    <source>
        <dbReference type="Proteomes" id="UP000762676"/>
    </source>
</evidence>
<dbReference type="EC" id="2.7.7.7" evidence="4"/>
<evidence type="ECO:0000256" key="9">
    <source>
        <dbReference type="ARBA" id="ARBA00022801"/>
    </source>
</evidence>
<feature type="domain" description="Helicase ATP-binding" evidence="17">
    <location>
        <begin position="480"/>
        <end position="660"/>
    </location>
</feature>
<dbReference type="GO" id="GO:0003677">
    <property type="term" value="F:DNA binding"/>
    <property type="evidence" value="ECO:0007669"/>
    <property type="project" value="InterPro"/>
</dbReference>
<dbReference type="CDD" id="cd18795">
    <property type="entry name" value="SF2_C_Ski2"/>
    <property type="match status" value="1"/>
</dbReference>
<dbReference type="SUPFAM" id="SSF56672">
    <property type="entry name" value="DNA/RNA polymerases"/>
    <property type="match status" value="1"/>
</dbReference>
<keyword evidence="11" id="KW-0239">DNA-directed DNA polymerase</keyword>
<feature type="compositionally biased region" description="Polar residues" evidence="16">
    <location>
        <begin position="2011"/>
        <end position="2020"/>
    </location>
</feature>
<dbReference type="FunFam" id="1.20.1060.10:FF:000003">
    <property type="entry name" value="Helicase and polymerase-containing protein TEBICHI"/>
    <property type="match status" value="1"/>
</dbReference>
<sequence>MATGNQSLLNKGRRRLGRFPIPSSSTILKKSDDALKDCKILQHKSKEKTQASYLTSFSASNDDTLLMEVEEMEAAMGAQKDDMIRSADLADPLLKQTEAKHKNFTLCIDKSASQKLPYSELKTKVCSKRSHMQSQLFVQGYKKSFAQGVQFNTTEASKAVASKNKLGTPTSSPLDKRQRRISKVLPVKKKTAISLDLKDSHVNNKNQQAQANFESPLKQAGISFENVHNNMEISYSPLVSSPHSPSSICNITTEESPPSTSRSSVGKASCFGNGRNLSPKKNITAGIKSVVKTPSKVKKSLDIISLQKEVKDASKISTTPKRPTRACVKTRSNLDNLNSSENVSFKKAEEKSEPGKLNFVKHESKVAGSVRKEKKPSAKHVSSINKNHEASLHSSTVGAKAGSNIDPSASLQSSAAQSFDVSHIVGYSNRTKNHSPVANVSVSEDKRQLDQWGLPEPVLEAYKHQGVTTMFEWQAECLLSDNVLDGGNLVFSAPTSAGKTLVAELLVLKRVVETRKKALFVLPFVSVAREKMYALQRLYQDAGIRVGGYMGSHNPPGGLSQLDVAVCTIEKGNGIINRLMEDDKLCDLGVMVVDELHMVGDSHRGYLLELMLTKLAFITHKAKTQNDESPHKIQLIGMSATLPNLSLLAKWLDAALFCTDFRPVPLTEHIKVDNRILDQDLEVQRELPASLVAVAPEDADHVIALCLETVNDGNAVLIFCPTKNWCEKLCETIAKKFHSLKHLQKPEKNNDDLQQKGETREESSFSWNLNLDRFKLAETVEQLRRCIVGVDPMLNRCILNGVAYHHAGLTFEERDIIEGAFRQGQIKVLIATSTLSSGVNLPARRVIVRTPMFHGHIIDTLTYKQMAGRAGRKGVDTQGESILICKPQEKLKGKNLLQAELPPVESCLHFDPGEGLSRSLKRAVLEVVVSGVAPSPEDVMTYVNCTLLSASLNCDSSCENSNSLLIDSCIQFLQDNEFVTVQKSKNDDGVEVSHFHPTLLGSAILASSLSPDEGLAVFAELQKARRAFVLDTDLHIIYLVTPMYASDMSSSSLDWCHYYALWEALTPADRRVAEMVGVSEAFIARAVNGRRINTKSEAQKRQLSVHLRFHTSLILYDLVREVPLIEVAHKFNYNKGQLQSLQQSAATYAGMITVLCGRLGWHSLELLLSSFQHRLSSGVQPELVDLVRVSSLSATSARMLYNAGYSTVALLARAKPVDLENVFRSSVPFQSDKQQEGETEWEARERQRARCIWLTGRKGVTELEAAEAIIQEAKDIVQGDLGGAAITWESEEEGEEEGESKSGEDHSSQTIVSQEDKENQTIDKFSKQALTKPSTVKAETSGDSRDQPNLITSDRLRKKGSHLKENKDTNLQEKVSEKNSLNNPATDSPNLDSKTVVEKNEEENSVCREEKRVHLHHSHTRPVRRRSSKSFNLSSNNSSLNQSHILSSANKSNRKVLFGQTVLSPPVGIVRGASKLCSEGQITELSAARTGPQCVLTFDAATNGKSTGPSKRLNSDRDLSILTLPSMEKIHTDIGSCGDSVSEMQCEKRVEMNPETYSAKVENGREPSCMNENHGYHAIKKNANDFPIQDNPSHTPSRETSNPLKTPAVSTPLSITQNDFLFSASFDLDTQAAQLLDSCYKSQNDHDKSKTLKQSVPDLEAVKKQPRSAGSNDNTNQMNANIAKSDSFDDSLSEVLFGEVDKVAKADEVVKDQHNKSTKKKVYPFQCQDDEAEISIGGGAENQNLDTSMEAAMISEEEAEEQEESSLIAASNRFEHFDDCIIEDESLDSSHVSFTKLKTKSPEKTAQSESVGRKSVSNAVTSDGRAVLSQAKSLESLNEIQTEEDENLLLAALDQSLSFNTSPMFSLGQSHTEKVPQNSTPVDSFTNVLASSNLAAQLSTNTPKSHFSSSSRNLQQRRMLSNGVLGLTSTFKATHSNQAASQTSEDYFTDSFSLTLMDKMMNECDNLQASKKTCWEKTSSDHSGTGITKNTEGMAELQSLPELCCRKEPVSENNPESANSSRHDGSDCVPPTPPDLTTSHTSPMKMSFYSPLKPKLPKEDSKIKADDNSFPSTHKKSDKRKEKLFPKKSTFHKMSKMDFQESARDLRKSSNSTTEGFGQCNKQLVAESSNRDPCLIHPLQSTEQPKTPPPQSLNTSISSHPHLIPPSQNISQLTQQSFSIIDVCADRRLFDSFIIEWQAQTSFSLSLACEKLPPQGEKPAALASVIGQRFTKKKPAAVEAPDRSHVTGIKIPDSKQMVVGLAISWENRDVYFVSLMPTGYVAACDPDDSLSEPSLDNNLTQKERVLAITNILSSKQREKSHRLIAYDAKAVYITLAKTFGISLPTCEDPRVADWIQAPTSRLKNLHHMVASFCPEELPLLEAVGGASSYGSIGLDMALGSVSQTSGRLRACTESVLARVLMDQYYVAKLAEEDLLEAFTEVEMPSLLTLARMELNGFGVSEAELESQKNLMTTKLTALEEQAYEMAGHVFSLTSTDDISKILYSELKLPINGDPSLMPQLSDGRGQRRGRNRTALIGSTSKETLEKLTKFHPLPAVVLEWRRISSALTKSLFALQRTAKLCLRLNMPRVFGDCQIFTATGRISMAEPNIQNIPKDFAIELPDYIGESPTASQPASRVGKKGSKLAAIRGDKLQTARIMDPDNVITAPVSMRKIFVPFKGGVLLAADYSQLELRVIAHLSGDSKLAAVLNAKDGDVFKMIAAQMHSIEVEGVTPAQRQQAKQVCYGMLYGIGAKALGEQLGVDENDAGAFMEMFKARYPACPISSAESISRQQSISATTCLVFLSCV</sequence>
<dbReference type="InterPro" id="IPR036397">
    <property type="entry name" value="RNaseH_sf"/>
</dbReference>
<dbReference type="InterPro" id="IPR001650">
    <property type="entry name" value="Helicase_C-like"/>
</dbReference>
<dbReference type="PROSITE" id="PS00447">
    <property type="entry name" value="DNA_POLYMERASE_A"/>
    <property type="match status" value="1"/>
</dbReference>
<dbReference type="Proteomes" id="UP000762676">
    <property type="component" value="Unassembled WGS sequence"/>
</dbReference>
<keyword evidence="13" id="KW-0539">Nucleus</keyword>
<feature type="region of interest" description="Disordered" evidence="16">
    <location>
        <begin position="1"/>
        <end position="23"/>
    </location>
</feature>
<gene>
    <name evidence="19" type="ORF">ElyMa_000403900</name>
</gene>
<dbReference type="PROSITE" id="PS51192">
    <property type="entry name" value="HELICASE_ATP_BIND_1"/>
    <property type="match status" value="1"/>
</dbReference>
<feature type="region of interest" description="Disordered" evidence="16">
    <location>
        <begin position="1796"/>
        <end position="1822"/>
    </location>
</feature>
<dbReference type="InterPro" id="IPR001098">
    <property type="entry name" value="DNA-dir_DNA_pol_A_palm_dom"/>
</dbReference>
<dbReference type="SUPFAM" id="SSF52540">
    <property type="entry name" value="P-loop containing nucleoside triphosphate hydrolases"/>
    <property type="match status" value="2"/>
</dbReference>
<feature type="compositionally biased region" description="Basic and acidic residues" evidence="16">
    <location>
        <begin position="2056"/>
        <end position="2067"/>
    </location>
</feature>
<evidence type="ECO:0000256" key="12">
    <source>
        <dbReference type="ARBA" id="ARBA00023204"/>
    </source>
</evidence>
<dbReference type="SMART" id="SM00482">
    <property type="entry name" value="POLAc"/>
    <property type="match status" value="1"/>
</dbReference>
<reference evidence="19 20" key="1">
    <citation type="journal article" date="2021" name="Elife">
        <title>Chloroplast acquisition without the gene transfer in kleptoplastic sea slugs, Plakobranchus ocellatus.</title>
        <authorList>
            <person name="Maeda T."/>
            <person name="Takahashi S."/>
            <person name="Yoshida T."/>
            <person name="Shimamura S."/>
            <person name="Takaki Y."/>
            <person name="Nagai Y."/>
            <person name="Toyoda A."/>
            <person name="Suzuki Y."/>
            <person name="Arimoto A."/>
            <person name="Ishii H."/>
            <person name="Satoh N."/>
            <person name="Nishiyama T."/>
            <person name="Hasebe M."/>
            <person name="Maruyama T."/>
            <person name="Minagawa J."/>
            <person name="Obokata J."/>
            <person name="Shigenobu S."/>
        </authorList>
    </citation>
    <scope>NUCLEOTIDE SEQUENCE [LARGE SCALE GENOMIC DNA]</scope>
</reference>
<feature type="compositionally biased region" description="Polar residues" evidence="16">
    <location>
        <begin position="1590"/>
        <end position="1608"/>
    </location>
</feature>
<feature type="region of interest" description="Disordered" evidence="16">
    <location>
        <begin position="2134"/>
        <end position="2162"/>
    </location>
</feature>
<feature type="compositionally biased region" description="Polar residues" evidence="16">
    <location>
        <begin position="2035"/>
        <end position="2044"/>
    </location>
</feature>
<comment type="subcellular location">
    <subcellularLocation>
        <location evidence="2">Nucleus</location>
    </subcellularLocation>
</comment>
<dbReference type="GO" id="GO:0016787">
    <property type="term" value="F:hydrolase activity"/>
    <property type="evidence" value="ECO:0007669"/>
    <property type="project" value="UniProtKB-KW"/>
</dbReference>
<feature type="region of interest" description="Disordered" evidence="16">
    <location>
        <begin position="1290"/>
        <end position="1441"/>
    </location>
</feature>
<comment type="cofactor">
    <cofactor evidence="1">
        <name>Mg(2+)</name>
        <dbReference type="ChEBI" id="CHEBI:18420"/>
    </cofactor>
</comment>
<keyword evidence="10" id="KW-0067">ATP-binding</keyword>
<feature type="region of interest" description="Disordered" evidence="16">
    <location>
        <begin position="2008"/>
        <end position="2119"/>
    </location>
</feature>
<dbReference type="GO" id="GO:0097681">
    <property type="term" value="P:double-strand break repair via alternative nonhomologous end joining"/>
    <property type="evidence" value="ECO:0007669"/>
    <property type="project" value="TreeGrafter"/>
</dbReference>
<evidence type="ECO:0000256" key="3">
    <source>
        <dbReference type="ARBA" id="ARBA00007705"/>
    </source>
</evidence>
<accession>A0AAV4FJD0</accession>
<feature type="region of interest" description="Disordered" evidence="16">
    <location>
        <begin position="1583"/>
        <end position="1608"/>
    </location>
</feature>
<keyword evidence="9" id="KW-0378">Hydrolase</keyword>
<feature type="compositionally biased region" description="Basic and acidic residues" evidence="16">
    <location>
        <begin position="1314"/>
        <end position="1326"/>
    </location>
</feature>
<dbReference type="Gene3D" id="1.20.1060.10">
    <property type="entry name" value="Taq DNA Polymerase, Chain T, domain 4"/>
    <property type="match status" value="1"/>
</dbReference>
<dbReference type="FunFam" id="3.40.50.300:FF:000753">
    <property type="entry name" value="Polymerase (DNA directed), theta"/>
    <property type="match status" value="1"/>
</dbReference>
<evidence type="ECO:0000256" key="14">
    <source>
        <dbReference type="ARBA" id="ARBA00049244"/>
    </source>
</evidence>
<dbReference type="SMART" id="SM00487">
    <property type="entry name" value="DEXDc"/>
    <property type="match status" value="1"/>
</dbReference>
<feature type="compositionally biased region" description="Basic residues" evidence="16">
    <location>
        <begin position="1413"/>
        <end position="1428"/>
    </location>
</feature>